<feature type="compositionally biased region" description="Acidic residues" evidence="8">
    <location>
        <begin position="254"/>
        <end position="263"/>
    </location>
</feature>
<dbReference type="GO" id="GO:0006265">
    <property type="term" value="P:DNA topological change"/>
    <property type="evidence" value="ECO:0007669"/>
    <property type="project" value="UniProtKB-UniRule"/>
</dbReference>
<evidence type="ECO:0000256" key="5">
    <source>
        <dbReference type="ARBA" id="ARBA00023235"/>
    </source>
</evidence>
<dbReference type="GO" id="GO:0006368">
    <property type="term" value="P:transcription elongation by RNA polymerase II"/>
    <property type="evidence" value="ECO:0007669"/>
    <property type="project" value="EnsemblFungi"/>
</dbReference>
<comment type="similarity">
    <text evidence="2 6 7">Belongs to the type IB topoisomerase family.</text>
</comment>
<dbReference type="PANTHER" id="PTHR10290">
    <property type="entry name" value="DNA TOPOISOMERASE I"/>
    <property type="match status" value="1"/>
</dbReference>
<dbReference type="Pfam" id="PF02919">
    <property type="entry name" value="Topoisom_I_N"/>
    <property type="match status" value="1"/>
</dbReference>
<dbReference type="STRING" id="1081109.A0A166ULE4"/>
<dbReference type="EMBL" id="AZGY01000001">
    <property type="protein sequence ID" value="OAA32680.1"/>
    <property type="molecule type" value="Genomic_DNA"/>
</dbReference>
<keyword evidence="3 6" id="KW-0799">Topoisomerase</keyword>
<dbReference type="EC" id="5.6.2.1" evidence="7"/>
<gene>
    <name evidence="10" type="ORF">AAL_00145</name>
</gene>
<dbReference type="GO" id="GO:0000019">
    <property type="term" value="P:regulation of mitotic recombination"/>
    <property type="evidence" value="ECO:0007669"/>
    <property type="project" value="EnsemblFungi"/>
</dbReference>
<dbReference type="GO" id="GO:0005694">
    <property type="term" value="C:chromosome"/>
    <property type="evidence" value="ECO:0007669"/>
    <property type="project" value="InterPro"/>
</dbReference>
<dbReference type="GO" id="GO:0007097">
    <property type="term" value="P:nuclear migration"/>
    <property type="evidence" value="ECO:0007669"/>
    <property type="project" value="EnsemblFungi"/>
</dbReference>
<evidence type="ECO:0000256" key="8">
    <source>
        <dbReference type="SAM" id="MobiDB-lite"/>
    </source>
</evidence>
<feature type="active site" description="O-(3'-phospho-DNA)-tyrosine intermediate" evidence="6">
    <location>
        <position position="873"/>
    </location>
</feature>
<dbReference type="GO" id="GO:0003917">
    <property type="term" value="F:DNA topoisomerase type I (single strand cut, ATP-independent) activity"/>
    <property type="evidence" value="ECO:0007669"/>
    <property type="project" value="UniProtKB-UniRule"/>
</dbReference>
<keyword evidence="4 6" id="KW-0238">DNA-binding</keyword>
<dbReference type="InterPro" id="IPR008336">
    <property type="entry name" value="TopoI_DNA-bd_euk"/>
</dbReference>
<dbReference type="Pfam" id="PF01028">
    <property type="entry name" value="Topoisom_I"/>
    <property type="match status" value="1"/>
</dbReference>
<keyword evidence="5 6" id="KW-0413">Isomerase</keyword>
<dbReference type="InterPro" id="IPR013034">
    <property type="entry name" value="DNA_topo_DNA_db_N_dom1"/>
</dbReference>
<dbReference type="FunFam" id="2.170.11.10:FF:000001">
    <property type="entry name" value="DNA topoisomerase I"/>
    <property type="match status" value="1"/>
</dbReference>
<dbReference type="InterPro" id="IPR051062">
    <property type="entry name" value="Topoisomerase_IB"/>
</dbReference>
<dbReference type="GO" id="GO:0007076">
    <property type="term" value="P:mitotic chromosome condensation"/>
    <property type="evidence" value="ECO:0007669"/>
    <property type="project" value="EnsemblFungi"/>
</dbReference>
<dbReference type="OrthoDB" id="47179at2759"/>
<dbReference type="GO" id="GO:0003677">
    <property type="term" value="F:DNA binding"/>
    <property type="evidence" value="ECO:0007669"/>
    <property type="project" value="UniProtKB-UniRule"/>
</dbReference>
<feature type="compositionally biased region" description="Polar residues" evidence="8">
    <location>
        <begin position="20"/>
        <end position="31"/>
    </location>
</feature>
<dbReference type="SUPFAM" id="SSF56741">
    <property type="entry name" value="Eukaryotic DNA topoisomerase I, N-terminal DNA-binding fragment"/>
    <property type="match status" value="1"/>
</dbReference>
<dbReference type="InterPro" id="IPR014711">
    <property type="entry name" value="TopoI_cat_a-hlx-sub_euk"/>
</dbReference>
<evidence type="ECO:0000256" key="2">
    <source>
        <dbReference type="ARBA" id="ARBA00006645"/>
    </source>
</evidence>
<dbReference type="Pfam" id="PF14370">
    <property type="entry name" value="Topo_C_assoc"/>
    <property type="match status" value="1"/>
</dbReference>
<dbReference type="SUPFAM" id="SSF56349">
    <property type="entry name" value="DNA breaking-rejoining enzymes"/>
    <property type="match status" value="1"/>
</dbReference>
<dbReference type="FunFam" id="1.10.132.10:FF:000003">
    <property type="entry name" value="DNA topoisomerase I"/>
    <property type="match status" value="1"/>
</dbReference>
<dbReference type="InterPro" id="IPR011010">
    <property type="entry name" value="DNA_brk_join_enz"/>
</dbReference>
<feature type="compositionally biased region" description="Low complexity" evidence="8">
    <location>
        <begin position="228"/>
        <end position="241"/>
    </location>
</feature>
<dbReference type="InterPro" id="IPR036202">
    <property type="entry name" value="TopoI_DNA-bd_euk_N_sf"/>
</dbReference>
<feature type="domain" description="DNA topoisomerase I eukaryotic-type" evidence="9">
    <location>
        <begin position="432"/>
        <end position="887"/>
    </location>
</feature>
<accession>A0A166ULE4</accession>
<dbReference type="FunFam" id="3.90.15.10:FF:000002">
    <property type="entry name" value="DNA topoisomerase I"/>
    <property type="match status" value="1"/>
</dbReference>
<dbReference type="GO" id="GO:0006271">
    <property type="term" value="P:DNA strand elongation involved in DNA replication"/>
    <property type="evidence" value="ECO:0007669"/>
    <property type="project" value="EnsemblFungi"/>
</dbReference>
<dbReference type="SMART" id="SM00435">
    <property type="entry name" value="TOPEUc"/>
    <property type="match status" value="1"/>
</dbReference>
<dbReference type="Gene3D" id="1.10.132.10">
    <property type="match status" value="2"/>
</dbReference>
<feature type="region of interest" description="Disordered" evidence="8">
    <location>
        <begin position="1"/>
        <end position="266"/>
    </location>
</feature>
<comment type="catalytic activity">
    <reaction evidence="1 6 7">
        <text>ATP-independent breakage of single-stranded DNA, followed by passage and rejoining.</text>
        <dbReference type="EC" id="5.6.2.1"/>
    </reaction>
</comment>
<evidence type="ECO:0000313" key="10">
    <source>
        <dbReference type="EMBL" id="OAA32680.1"/>
    </source>
</evidence>
<comment type="function">
    <text evidence="7">Releases the supercoiling and torsional tension of DNA introduced during the DNA replication and transcription by transiently cleaving and rejoining one strand of the DNA duplex. Introduces a single-strand break via transesterification at the specific target site 5'-[CT]CCTTp site in duplex DNA. The scissile phosphodiester is attacked by the catalytic tyrosine of the enzyme, resulting in the formation of a DNA-(3'-phosphotyrosyl)-enzyme intermediate and the expulsion of a 5'-OH DNA strand. The free DNA strand then undergoes passage around the unbroken strand thus removing DNA supercoils. Finally, in the religation step, the DNA 5'-OH attacks the covalent intermediate to expel the active-site tyrosine and restore the DNA phosphodiester backbone.</text>
</comment>
<protein>
    <recommendedName>
        <fullName evidence="7">DNA topoisomerase I</fullName>
        <ecNumber evidence="7">5.6.2.1</ecNumber>
    </recommendedName>
    <alternativeName>
        <fullName evidence="7">DNA topoisomerase 1</fullName>
    </alternativeName>
</protein>
<evidence type="ECO:0000256" key="7">
    <source>
        <dbReference type="RuleBase" id="RU365101"/>
    </source>
</evidence>
<dbReference type="GO" id="GO:0000183">
    <property type="term" value="P:rDNA heterochromatin formation"/>
    <property type="evidence" value="ECO:0007669"/>
    <property type="project" value="EnsemblFungi"/>
</dbReference>
<dbReference type="InterPro" id="IPR025834">
    <property type="entry name" value="TopoI_C_dom"/>
</dbReference>
<dbReference type="Gene3D" id="1.10.10.41">
    <property type="entry name" value="Yeast DNA topoisomerase - domain 1"/>
    <property type="match status" value="1"/>
</dbReference>
<dbReference type="CDD" id="cd00659">
    <property type="entry name" value="Topo_IB_C"/>
    <property type="match status" value="1"/>
</dbReference>
<dbReference type="PROSITE" id="PS52038">
    <property type="entry name" value="TOPO_IB_2"/>
    <property type="match status" value="1"/>
</dbReference>
<evidence type="ECO:0000259" key="9">
    <source>
        <dbReference type="SMART" id="SM00435"/>
    </source>
</evidence>
<evidence type="ECO:0000256" key="3">
    <source>
        <dbReference type="ARBA" id="ARBA00023029"/>
    </source>
</evidence>
<dbReference type="InterPro" id="IPR013500">
    <property type="entry name" value="TopoI_cat_euk"/>
</dbReference>
<dbReference type="GO" id="GO:0006357">
    <property type="term" value="P:regulation of transcription by RNA polymerase II"/>
    <property type="evidence" value="ECO:0007669"/>
    <property type="project" value="EnsemblFungi"/>
</dbReference>
<evidence type="ECO:0000256" key="6">
    <source>
        <dbReference type="PROSITE-ProRule" id="PRU01382"/>
    </source>
</evidence>
<dbReference type="GO" id="GO:0005739">
    <property type="term" value="C:mitochondrion"/>
    <property type="evidence" value="ECO:0007669"/>
    <property type="project" value="EnsemblFungi"/>
</dbReference>
<evidence type="ECO:0000256" key="1">
    <source>
        <dbReference type="ARBA" id="ARBA00000213"/>
    </source>
</evidence>
<dbReference type="InterPro" id="IPR013030">
    <property type="entry name" value="DNA_topo_DNA_db_N_dom2"/>
</dbReference>
<dbReference type="Gene3D" id="3.90.15.10">
    <property type="entry name" value="Topoisomerase I, Chain A, domain 3"/>
    <property type="match status" value="1"/>
</dbReference>
<name>A0A166ULE4_9HYPO</name>
<evidence type="ECO:0000313" key="11">
    <source>
        <dbReference type="Proteomes" id="UP000078544"/>
    </source>
</evidence>
<dbReference type="GO" id="GO:0005730">
    <property type="term" value="C:nucleolus"/>
    <property type="evidence" value="ECO:0007669"/>
    <property type="project" value="EnsemblFungi"/>
</dbReference>
<feature type="compositionally biased region" description="Basic and acidic residues" evidence="8">
    <location>
        <begin position="147"/>
        <end position="167"/>
    </location>
</feature>
<reference evidence="10 11" key="1">
    <citation type="journal article" date="2016" name="Genome Biol. Evol.">
        <title>Divergent and convergent evolution of fungal pathogenicity.</title>
        <authorList>
            <person name="Shang Y."/>
            <person name="Xiao G."/>
            <person name="Zheng P."/>
            <person name="Cen K."/>
            <person name="Zhan S."/>
            <person name="Wang C."/>
        </authorList>
    </citation>
    <scope>NUCLEOTIDE SEQUENCE [LARGE SCALE GENOMIC DNA]</scope>
    <source>
        <strain evidence="10 11">RCEF 2490</strain>
    </source>
</reference>
<dbReference type="Proteomes" id="UP000078544">
    <property type="component" value="Unassembled WGS sequence"/>
</dbReference>
<dbReference type="PANTHER" id="PTHR10290:SF3">
    <property type="entry name" value="DNA TOPOISOMERASE 1"/>
    <property type="match status" value="1"/>
</dbReference>
<dbReference type="InterPro" id="IPR013499">
    <property type="entry name" value="TopoI_euk"/>
</dbReference>
<dbReference type="PRINTS" id="PR00416">
    <property type="entry name" value="EUTPISMRASEI"/>
</dbReference>
<dbReference type="InterPro" id="IPR001631">
    <property type="entry name" value="TopoI"/>
</dbReference>
<dbReference type="Gene3D" id="2.170.11.10">
    <property type="entry name" value="DNA Topoisomerase I, domain 2"/>
    <property type="match status" value="1"/>
</dbReference>
<dbReference type="CDD" id="cd00660">
    <property type="entry name" value="Topoisomer_IB_N"/>
    <property type="match status" value="1"/>
</dbReference>
<proteinExistence type="inferred from homology"/>
<keyword evidence="11" id="KW-1185">Reference proteome</keyword>
<dbReference type="AlphaFoldDB" id="A0A166ULE4"/>
<organism evidence="10 11">
    <name type="scientific">Moelleriella libera RCEF 2490</name>
    <dbReference type="NCBI Taxonomy" id="1081109"/>
    <lineage>
        <taxon>Eukaryota</taxon>
        <taxon>Fungi</taxon>
        <taxon>Dikarya</taxon>
        <taxon>Ascomycota</taxon>
        <taxon>Pezizomycotina</taxon>
        <taxon>Sordariomycetes</taxon>
        <taxon>Hypocreomycetidae</taxon>
        <taxon>Hypocreales</taxon>
        <taxon>Clavicipitaceae</taxon>
        <taxon>Moelleriella</taxon>
    </lineage>
</organism>
<dbReference type="GO" id="GO:0009303">
    <property type="term" value="P:rRNA transcription"/>
    <property type="evidence" value="ECO:0007669"/>
    <property type="project" value="EnsemblFungi"/>
</dbReference>
<dbReference type="InterPro" id="IPR014727">
    <property type="entry name" value="TopoI_cat_a/b-sub_euk"/>
</dbReference>
<sequence>MALSDSSDDDRPLARPNGHRNLSSTIVSSATDKALDRSQPQASGMAGIAVRNGPVNDIMDLDASNGTKRKSRSSISKVSYKEDASDSEGEPLAKRSKSAAKPAASDSDDEPISKGRARKAATSLASRPADSSDDEKPLGVQLAKKKAAIERKAADEAKAINSKEAKSAKSTPRKGHKEESDDEPLAKSSVKKRQSNGASAAKRKSNGVKKEDSDSDEPIAKKAKAKGKAATQAKAKAAASTKDTKKAKSRAATEEEEEEEEFEWWNQAKKEDDSIKWTTLEHNGVLFAPEYEPLPKHVKLLYDGKPVTLSKEAEEVATFWVAMMTPASSHHLDNPVFRSNFFNDFAEFVKKHGAWDKDGNKIQLKSLDKCDFTKIYDHWLAKTEANKTKNLSKQEKEAAKAKKDELEAPYVHCLWNGRKQKVGNFRVEPPSLFRGRGEHPKTGRVKTRVFPEQITINIGKEAKVPEPPAGHKWKAVQHDQKATWLAMWQENINGAYKYVMLGAASDVKGQSDFKKFEKARELKKYIGKIRKDYTRELKSDIMADRQRATAMYLIDKLALRAGNEKDTENEADTVGCCSLKYEHITLEPPDKVTFDFLGKDSIRYNETAHVEPQVFKNLKLFKRTPKTDGDDLFDRLNTSQLNKHLNSYMSGLTAKVFRTYNASYTMSTLLKELASDPRSRGTVAEKVKLYNDCNREVAILCNHKRTVGASHEQQMQKMGDRIKGMRYQKWRTKKMILDLDSSYKKKKGAAWFERDEDLDDEWIREHQQFLVEDLRAKISKKFEKDNEKLKANKEKPMPDKELKERMQAVKEMEVKFKKENKTGKVEAEGKGASVDKCLKAIEKLDARIRQMELQAEDRDGNKEVALGTSKINYIDPRLTVVFSKKFDVPIEKFFSKTLRDKFRWAIKSVEDAEDWEF</sequence>
<evidence type="ECO:0000256" key="4">
    <source>
        <dbReference type="ARBA" id="ARBA00023125"/>
    </source>
</evidence>
<comment type="caution">
    <text evidence="10">The sequence shown here is derived from an EMBL/GenBank/DDBJ whole genome shotgun (WGS) entry which is preliminary data.</text>
</comment>